<evidence type="ECO:0000313" key="7">
    <source>
        <dbReference type="Proteomes" id="UP001381174"/>
    </source>
</evidence>
<keyword evidence="4" id="KW-0281">Fimbrium</keyword>
<evidence type="ECO:0000256" key="2">
    <source>
        <dbReference type="ARBA" id="ARBA00006671"/>
    </source>
</evidence>
<evidence type="ECO:0000313" key="6">
    <source>
        <dbReference type="EMBL" id="MEI7035470.1"/>
    </source>
</evidence>
<dbReference type="Gene3D" id="2.60.40.1090">
    <property type="entry name" value="Fimbrial-type adhesion domain"/>
    <property type="match status" value="1"/>
</dbReference>
<dbReference type="InterPro" id="IPR050263">
    <property type="entry name" value="Bact_Fimbrial_Adh_Pro"/>
</dbReference>
<feature type="chain" id="PRO_5046906503" evidence="5">
    <location>
        <begin position="26"/>
        <end position="193"/>
    </location>
</feature>
<comment type="caution">
    <text evidence="6">The sequence shown here is derived from an EMBL/GenBank/DDBJ whole genome shotgun (WGS) entry which is preliminary data.</text>
</comment>
<keyword evidence="3 5" id="KW-0732">Signal</keyword>
<evidence type="ECO:0000256" key="5">
    <source>
        <dbReference type="SAM" id="SignalP"/>
    </source>
</evidence>
<comment type="subcellular location">
    <subcellularLocation>
        <location evidence="1">Fimbrium</location>
    </subcellularLocation>
</comment>
<dbReference type="InterPro" id="IPR039458">
    <property type="entry name" value="FimA-like"/>
</dbReference>
<keyword evidence="7" id="KW-1185">Reference proteome</keyword>
<dbReference type="Proteomes" id="UP001381174">
    <property type="component" value="Unassembled WGS sequence"/>
</dbReference>
<dbReference type="EMBL" id="JBBBNY010000001">
    <property type="protein sequence ID" value="MEI7035470.1"/>
    <property type="molecule type" value="Genomic_DNA"/>
</dbReference>
<evidence type="ECO:0000256" key="1">
    <source>
        <dbReference type="ARBA" id="ARBA00004561"/>
    </source>
</evidence>
<dbReference type="PANTHER" id="PTHR33420">
    <property type="entry name" value="FIMBRIAL SUBUNIT ELFA-RELATED"/>
    <property type="match status" value="1"/>
</dbReference>
<dbReference type="SUPFAM" id="SSF49401">
    <property type="entry name" value="Bacterial adhesins"/>
    <property type="match status" value="1"/>
</dbReference>
<gene>
    <name evidence="6" type="ORF">WAT24_01725</name>
</gene>
<proteinExistence type="inferred from homology"/>
<dbReference type="PANTHER" id="PTHR33420:SF3">
    <property type="entry name" value="FIMBRIAL SUBUNIT ELFA"/>
    <property type="match status" value="1"/>
</dbReference>
<dbReference type="RefSeq" id="WP_336806079.1">
    <property type="nucleotide sequence ID" value="NZ_JBBBNY010000001.1"/>
</dbReference>
<evidence type="ECO:0000256" key="4">
    <source>
        <dbReference type="ARBA" id="ARBA00023263"/>
    </source>
</evidence>
<protein>
    <submittedName>
        <fullName evidence="6">Fimbrial protein</fullName>
    </submittedName>
</protein>
<dbReference type="InterPro" id="IPR036937">
    <property type="entry name" value="Adhesion_dom_fimbrial_sf"/>
</dbReference>
<dbReference type="InterPro" id="IPR008966">
    <property type="entry name" value="Adhesion_dom_sf"/>
</dbReference>
<comment type="similarity">
    <text evidence="2">Belongs to the fimbrial protein family.</text>
</comment>
<organism evidence="6 7">
    <name type="scientific">Fulvimonas yonginensis</name>
    <dbReference type="NCBI Taxonomy" id="1495200"/>
    <lineage>
        <taxon>Bacteria</taxon>
        <taxon>Pseudomonadati</taxon>
        <taxon>Pseudomonadota</taxon>
        <taxon>Gammaproteobacteria</taxon>
        <taxon>Lysobacterales</taxon>
        <taxon>Rhodanobacteraceae</taxon>
        <taxon>Fulvimonas</taxon>
    </lineage>
</organism>
<dbReference type="Pfam" id="PF16970">
    <property type="entry name" value="FimA"/>
    <property type="match status" value="1"/>
</dbReference>
<evidence type="ECO:0000256" key="3">
    <source>
        <dbReference type="ARBA" id="ARBA00022729"/>
    </source>
</evidence>
<feature type="signal peptide" evidence="5">
    <location>
        <begin position="1"/>
        <end position="25"/>
    </location>
</feature>
<accession>A0ABU8J7N0</accession>
<sequence>MSKRLLSAALIAGLATASVSGSALAATANAVSNSSPDGTITITGTIVGQTCKVDGKSFGTPDAITVALPTVLTSNLSSAGATAGQKQFSINITGCDSALSMVRTYFSGSNIDSTTGNLSNTGTAGNVQVQLLNSDNTAIDLKGADAAAQKSQVANLDSSGNATLQYSARYIANGGAASAGNVNTSVQFTMVYN</sequence>
<reference evidence="6 7" key="1">
    <citation type="journal article" date="2014" name="Int. J. Syst. Evol. Microbiol.">
        <title>Fulvimonas yonginensis sp. nov., isolated from greenhouse soil, and emended description of the genus Fulvimonas.</title>
        <authorList>
            <person name="Ahn J.H."/>
            <person name="Kim S.J."/>
            <person name="Weon H.Y."/>
            <person name="Hong S.B."/>
            <person name="Seok S.J."/>
            <person name="Kwon S.W."/>
        </authorList>
    </citation>
    <scope>NUCLEOTIDE SEQUENCE [LARGE SCALE GENOMIC DNA]</scope>
    <source>
        <strain evidence="6 7">KACC 16952</strain>
    </source>
</reference>
<name>A0ABU8J7N0_9GAMM</name>